<sequence length="154" mass="16969">MGDINQTDYDGRGPQQIGLPLSSPTTVAPKTKHLERQKSILRNSGGSSSHSCQTTSSGCSRTEMADHCRSSHKGVRFSDGSSPGRQNTPEDERRKVACYEPSPQAIANHQQLDIPEESWADMLRKASDIDSLKQLLDQTRLHTDSINDFTAEQS</sequence>
<comment type="caution">
    <text evidence="2">The sequence shown here is derived from an EMBL/GenBank/DDBJ whole genome shotgun (WGS) entry which is preliminary data.</text>
</comment>
<dbReference type="EMBL" id="MTYJ01000058">
    <property type="protein sequence ID" value="OQV17662.1"/>
    <property type="molecule type" value="Genomic_DNA"/>
</dbReference>
<feature type="compositionally biased region" description="Low complexity" evidence="1">
    <location>
        <begin position="44"/>
        <end position="60"/>
    </location>
</feature>
<organism evidence="2 3">
    <name type="scientific">Hypsibius exemplaris</name>
    <name type="common">Freshwater tardigrade</name>
    <dbReference type="NCBI Taxonomy" id="2072580"/>
    <lineage>
        <taxon>Eukaryota</taxon>
        <taxon>Metazoa</taxon>
        <taxon>Ecdysozoa</taxon>
        <taxon>Tardigrada</taxon>
        <taxon>Eutardigrada</taxon>
        <taxon>Parachela</taxon>
        <taxon>Hypsibioidea</taxon>
        <taxon>Hypsibiidae</taxon>
        <taxon>Hypsibius</taxon>
    </lineage>
</organism>
<evidence type="ECO:0000313" key="3">
    <source>
        <dbReference type="Proteomes" id="UP000192578"/>
    </source>
</evidence>
<evidence type="ECO:0000256" key="1">
    <source>
        <dbReference type="SAM" id="MobiDB-lite"/>
    </source>
</evidence>
<proteinExistence type="predicted"/>
<evidence type="ECO:0000313" key="2">
    <source>
        <dbReference type="EMBL" id="OQV17662.1"/>
    </source>
</evidence>
<name>A0A1W0WR50_HYPEX</name>
<protein>
    <submittedName>
        <fullName evidence="2">Uncharacterized protein</fullName>
    </submittedName>
</protein>
<reference evidence="3" key="1">
    <citation type="submission" date="2017-01" db="EMBL/GenBank/DDBJ databases">
        <title>Comparative genomics of anhydrobiosis in the tardigrade Hypsibius dujardini.</title>
        <authorList>
            <person name="Yoshida Y."/>
            <person name="Koutsovoulos G."/>
            <person name="Laetsch D."/>
            <person name="Stevens L."/>
            <person name="Kumar S."/>
            <person name="Horikawa D."/>
            <person name="Ishino K."/>
            <person name="Komine S."/>
            <person name="Tomita M."/>
            <person name="Blaxter M."/>
            <person name="Arakawa K."/>
        </authorList>
    </citation>
    <scope>NUCLEOTIDE SEQUENCE [LARGE SCALE GENOMIC DNA]</scope>
    <source>
        <strain evidence="3">Z151</strain>
    </source>
</reference>
<keyword evidence="3" id="KW-1185">Reference proteome</keyword>
<accession>A0A1W0WR50</accession>
<feature type="region of interest" description="Disordered" evidence="1">
    <location>
        <begin position="1"/>
        <end position="95"/>
    </location>
</feature>
<gene>
    <name evidence="2" type="ORF">BV898_08285</name>
</gene>
<dbReference type="Proteomes" id="UP000192578">
    <property type="component" value="Unassembled WGS sequence"/>
</dbReference>
<dbReference type="AlphaFoldDB" id="A0A1W0WR50"/>